<dbReference type="Proteomes" id="UP000067626">
    <property type="component" value="Chromosome"/>
</dbReference>
<dbReference type="KEGG" id="ccro:CMC5_014610"/>
<feature type="chain" id="PRO_5005459079" description="Transporter" evidence="9">
    <location>
        <begin position="25"/>
        <end position="444"/>
    </location>
</feature>
<keyword evidence="5" id="KW-0812">Transmembrane</keyword>
<evidence type="ECO:0000256" key="3">
    <source>
        <dbReference type="ARBA" id="ARBA00022448"/>
    </source>
</evidence>
<dbReference type="STRING" id="52.CMC5_014610"/>
<evidence type="ECO:0000313" key="11">
    <source>
        <dbReference type="Proteomes" id="UP000067626"/>
    </source>
</evidence>
<proteinExistence type="inferred from homology"/>
<feature type="signal peptide" evidence="9">
    <location>
        <begin position="1"/>
        <end position="24"/>
    </location>
</feature>
<dbReference type="GO" id="GO:0009279">
    <property type="term" value="C:cell outer membrane"/>
    <property type="evidence" value="ECO:0007669"/>
    <property type="project" value="UniProtKB-SubCell"/>
</dbReference>
<feature type="compositionally biased region" description="Basic and acidic residues" evidence="8">
    <location>
        <begin position="240"/>
        <end position="258"/>
    </location>
</feature>
<feature type="region of interest" description="Disordered" evidence="8">
    <location>
        <begin position="229"/>
        <end position="258"/>
    </location>
</feature>
<dbReference type="Gene3D" id="1.20.1600.10">
    <property type="entry name" value="Outer membrane efflux proteins (OEP)"/>
    <property type="match status" value="1"/>
</dbReference>
<keyword evidence="9" id="KW-0732">Signal</keyword>
<comment type="subcellular location">
    <subcellularLocation>
        <location evidence="1">Cell outer membrane</location>
    </subcellularLocation>
</comment>
<keyword evidence="7" id="KW-0998">Cell outer membrane</keyword>
<dbReference type="InterPro" id="IPR003423">
    <property type="entry name" value="OMP_efflux"/>
</dbReference>
<dbReference type="EMBL" id="CP012159">
    <property type="protein sequence ID" value="AKT37328.1"/>
    <property type="molecule type" value="Genomic_DNA"/>
</dbReference>
<evidence type="ECO:0000256" key="5">
    <source>
        <dbReference type="ARBA" id="ARBA00022692"/>
    </source>
</evidence>
<accession>A0A0K1E9R3</accession>
<dbReference type="SUPFAM" id="SSF56954">
    <property type="entry name" value="Outer membrane efflux proteins (OEP)"/>
    <property type="match status" value="1"/>
</dbReference>
<evidence type="ECO:0000256" key="1">
    <source>
        <dbReference type="ARBA" id="ARBA00004442"/>
    </source>
</evidence>
<name>A0A0K1E9R3_CHOCO</name>
<dbReference type="InterPro" id="IPR051906">
    <property type="entry name" value="TolC-like"/>
</dbReference>
<dbReference type="GO" id="GO:1990281">
    <property type="term" value="C:efflux pump complex"/>
    <property type="evidence" value="ECO:0007669"/>
    <property type="project" value="TreeGrafter"/>
</dbReference>
<sequence length="444" mass="48470">MRRTPALRWFLVTLLSCVIPLPLAGEARADGALTLEDAIKMALTNNERALQAPLRVEAAEGQVERARAAFLPSLTTSGTATLSARENAAGSLLTTGAAVTVSQPLLSPTAFPLYAQARHTREAEKWGAVQDRRLVAFDTARSFLVVLTSERLFDVAQRRLERARANQANTVARTEAQLASSNDATRSLIEVASASREVVRTRGSMQQAYLNLGFLVGKPVNGPLVTPERTTRAARTGGARRSEDVVRRAQQRRPDLRAAEERTAALQSSAEEPLYRLAPTLGAAGQLRVNPVPGQFGRVYDLTAQVTLNWTIYDAGVRYADRRTRLAQAQSQELVERQLRRSVAVDLELARTALRAAREAYLIAEQAVEAARANSSETEILYQQGLARAIELVDANASRYEAEVNLETARLAMEQAYLELRFALGLDPLDEPASGTTASQENNP</sequence>
<keyword evidence="3" id="KW-0813">Transport</keyword>
<evidence type="ECO:0000256" key="8">
    <source>
        <dbReference type="SAM" id="MobiDB-lite"/>
    </source>
</evidence>
<evidence type="ECO:0000256" key="9">
    <source>
        <dbReference type="SAM" id="SignalP"/>
    </source>
</evidence>
<dbReference type="AlphaFoldDB" id="A0A0K1E9R3"/>
<gene>
    <name evidence="10" type="ORF">CMC5_014610</name>
</gene>
<dbReference type="RefSeq" id="WP_050429712.1">
    <property type="nucleotide sequence ID" value="NZ_CP012159.1"/>
</dbReference>
<dbReference type="GO" id="GO:0015562">
    <property type="term" value="F:efflux transmembrane transporter activity"/>
    <property type="evidence" value="ECO:0007669"/>
    <property type="project" value="InterPro"/>
</dbReference>
<reference evidence="10 11" key="1">
    <citation type="submission" date="2015-07" db="EMBL/GenBank/DDBJ databases">
        <title>Genome analysis of myxobacterium Chondromyces crocatus Cm c5 reveals a high potential for natural compound synthesis and the genetic basis for the loss of fruiting body formation.</title>
        <authorList>
            <person name="Zaburannyi N."/>
            <person name="Bunk B."/>
            <person name="Maier J."/>
            <person name="Overmann J."/>
            <person name="Mueller R."/>
        </authorList>
    </citation>
    <scope>NUCLEOTIDE SEQUENCE [LARGE SCALE GENOMIC DNA]</scope>
    <source>
        <strain evidence="10 11">Cm c5</strain>
    </source>
</reference>
<evidence type="ECO:0000313" key="10">
    <source>
        <dbReference type="EMBL" id="AKT37328.1"/>
    </source>
</evidence>
<organism evidence="10 11">
    <name type="scientific">Chondromyces crocatus</name>
    <dbReference type="NCBI Taxonomy" id="52"/>
    <lineage>
        <taxon>Bacteria</taxon>
        <taxon>Pseudomonadati</taxon>
        <taxon>Myxococcota</taxon>
        <taxon>Polyangia</taxon>
        <taxon>Polyangiales</taxon>
        <taxon>Polyangiaceae</taxon>
        <taxon>Chondromyces</taxon>
    </lineage>
</organism>
<evidence type="ECO:0000256" key="2">
    <source>
        <dbReference type="ARBA" id="ARBA00007613"/>
    </source>
</evidence>
<evidence type="ECO:0008006" key="12">
    <source>
        <dbReference type="Google" id="ProtNLM"/>
    </source>
</evidence>
<keyword evidence="4" id="KW-1134">Transmembrane beta strand</keyword>
<evidence type="ECO:0000256" key="6">
    <source>
        <dbReference type="ARBA" id="ARBA00023136"/>
    </source>
</evidence>
<evidence type="ECO:0000256" key="4">
    <source>
        <dbReference type="ARBA" id="ARBA00022452"/>
    </source>
</evidence>
<dbReference type="Pfam" id="PF02321">
    <property type="entry name" value="OEP"/>
    <property type="match status" value="2"/>
</dbReference>
<dbReference type="PANTHER" id="PTHR30026:SF20">
    <property type="entry name" value="OUTER MEMBRANE PROTEIN TOLC"/>
    <property type="match status" value="1"/>
</dbReference>
<dbReference type="PANTHER" id="PTHR30026">
    <property type="entry name" value="OUTER MEMBRANE PROTEIN TOLC"/>
    <property type="match status" value="1"/>
</dbReference>
<keyword evidence="6" id="KW-0472">Membrane</keyword>
<dbReference type="OrthoDB" id="5499082at2"/>
<evidence type="ECO:0000256" key="7">
    <source>
        <dbReference type="ARBA" id="ARBA00023237"/>
    </source>
</evidence>
<comment type="similarity">
    <text evidence="2">Belongs to the outer membrane factor (OMF) (TC 1.B.17) family.</text>
</comment>
<keyword evidence="11" id="KW-1185">Reference proteome</keyword>
<protein>
    <recommendedName>
        <fullName evidence="12">Transporter</fullName>
    </recommendedName>
</protein>
<dbReference type="GO" id="GO:0015288">
    <property type="term" value="F:porin activity"/>
    <property type="evidence" value="ECO:0007669"/>
    <property type="project" value="TreeGrafter"/>
</dbReference>